<dbReference type="Proteomes" id="UP000236655">
    <property type="component" value="Chromosome"/>
</dbReference>
<protein>
    <recommendedName>
        <fullName evidence="3">2'-5' RNA ligase family protein</fullName>
    </recommendedName>
</protein>
<dbReference type="Pfam" id="PF13563">
    <property type="entry name" value="2_5_RNA_ligase2"/>
    <property type="match status" value="1"/>
</dbReference>
<gene>
    <name evidence="1" type="ORF">CUN60_09110</name>
</gene>
<dbReference type="PANTHER" id="PTHR40037">
    <property type="entry name" value="PHOSPHOESTERASE YJCG-RELATED"/>
    <property type="match status" value="1"/>
</dbReference>
<dbReference type="AlphaFoldDB" id="A0A2I7N7K6"/>
<dbReference type="RefSeq" id="WP_102951741.1">
    <property type="nucleotide sequence ID" value="NZ_CP024847.1"/>
</dbReference>
<organism evidence="1 2">
    <name type="scientific">Aquella oligotrophica</name>
    <dbReference type="NCBI Taxonomy" id="2067065"/>
    <lineage>
        <taxon>Bacteria</taxon>
        <taxon>Pseudomonadati</taxon>
        <taxon>Pseudomonadota</taxon>
        <taxon>Betaproteobacteria</taxon>
        <taxon>Neisseriales</taxon>
        <taxon>Neisseriaceae</taxon>
        <taxon>Aquella</taxon>
    </lineage>
</organism>
<evidence type="ECO:0000313" key="2">
    <source>
        <dbReference type="Proteomes" id="UP000236655"/>
    </source>
</evidence>
<dbReference type="PANTHER" id="PTHR40037:SF1">
    <property type="entry name" value="PHOSPHOESTERASE SAOUHSC_00951-RELATED"/>
    <property type="match status" value="1"/>
</dbReference>
<accession>A0A2I7N7K6</accession>
<name>A0A2I7N7K6_9NEIS</name>
<sequence>MSNLYYIGLIPDEELNSLCVAYKNQAEELFACKAAKKSPAHITIVPPFEIDSSNMELINQELSELVKNYTTLELAIHGWNHFKERTIYMAIEATPQLKQIFTEVYERVIHYVTPRGDRKFIPHISIINRDLLAENFTAAYDFFSQKPLPAKCVCSKLVLFSLVNGKWRNSISYNLI</sequence>
<keyword evidence="2" id="KW-1185">Reference proteome</keyword>
<reference evidence="2" key="1">
    <citation type="submission" date="2017-11" db="EMBL/GenBank/DDBJ databases">
        <authorList>
            <person name="Chan K.G."/>
            <person name="Lee L.S."/>
        </authorList>
    </citation>
    <scope>NUCLEOTIDE SEQUENCE [LARGE SCALE GENOMIC DNA]</scope>
    <source>
        <strain evidence="2">DSM 100970</strain>
    </source>
</reference>
<dbReference type="InterPro" id="IPR050580">
    <property type="entry name" value="2H_phosphoesterase_YjcG-like"/>
</dbReference>
<dbReference type="KEGG" id="nba:CUN60_09110"/>
<evidence type="ECO:0000313" key="1">
    <source>
        <dbReference type="EMBL" id="AUR52448.1"/>
    </source>
</evidence>
<evidence type="ECO:0008006" key="3">
    <source>
        <dbReference type="Google" id="ProtNLM"/>
    </source>
</evidence>
<dbReference type="Gene3D" id="3.90.1140.10">
    <property type="entry name" value="Cyclic phosphodiesterase"/>
    <property type="match status" value="1"/>
</dbReference>
<dbReference type="OrthoDB" id="9793819at2"/>
<proteinExistence type="predicted"/>
<dbReference type="EMBL" id="CP024847">
    <property type="protein sequence ID" value="AUR52448.1"/>
    <property type="molecule type" value="Genomic_DNA"/>
</dbReference>
<dbReference type="SUPFAM" id="SSF55144">
    <property type="entry name" value="LigT-like"/>
    <property type="match status" value="1"/>
</dbReference>
<dbReference type="InterPro" id="IPR009097">
    <property type="entry name" value="Cyclic_Pdiesterase"/>
</dbReference>